<organism evidence="5 6">
    <name type="scientific">Strongylocentrotus purpuratus</name>
    <name type="common">Purple sea urchin</name>
    <dbReference type="NCBI Taxonomy" id="7668"/>
    <lineage>
        <taxon>Eukaryota</taxon>
        <taxon>Metazoa</taxon>
        <taxon>Echinodermata</taxon>
        <taxon>Eleutherozoa</taxon>
        <taxon>Echinozoa</taxon>
        <taxon>Echinoidea</taxon>
        <taxon>Euechinoidea</taxon>
        <taxon>Echinacea</taxon>
        <taxon>Camarodonta</taxon>
        <taxon>Echinidea</taxon>
        <taxon>Strongylocentrotidae</taxon>
        <taxon>Strongylocentrotus</taxon>
    </lineage>
</organism>
<dbReference type="OrthoDB" id="9995210at2759"/>
<keyword evidence="2 3" id="KW-0040">ANK repeat</keyword>
<proteinExistence type="predicted"/>
<dbReference type="RefSeq" id="XP_030834804.1">
    <property type="nucleotide sequence ID" value="XM_030978944.1"/>
</dbReference>
<dbReference type="PANTHER" id="PTHR24141">
    <property type="entry name" value="2-5A-DEPENDENT RIBONUCLEASE"/>
    <property type="match status" value="1"/>
</dbReference>
<dbReference type="Gene3D" id="1.25.40.20">
    <property type="entry name" value="Ankyrin repeat-containing domain"/>
    <property type="match status" value="1"/>
</dbReference>
<dbReference type="PROSITE" id="PS50297">
    <property type="entry name" value="ANK_REP_REGION"/>
    <property type="match status" value="1"/>
</dbReference>
<dbReference type="GeneID" id="105444173"/>
<dbReference type="PROSITE" id="PS50088">
    <property type="entry name" value="ANK_REPEAT"/>
    <property type="match status" value="1"/>
</dbReference>
<dbReference type="InterPro" id="IPR000906">
    <property type="entry name" value="ZU5_dom"/>
</dbReference>
<reference evidence="6" key="1">
    <citation type="submission" date="2015-02" db="EMBL/GenBank/DDBJ databases">
        <title>Genome sequencing for Strongylocentrotus purpuratus.</title>
        <authorList>
            <person name="Murali S."/>
            <person name="Liu Y."/>
            <person name="Vee V."/>
            <person name="English A."/>
            <person name="Wang M."/>
            <person name="Skinner E."/>
            <person name="Han Y."/>
            <person name="Muzny D.M."/>
            <person name="Worley K.C."/>
            <person name="Gibbs R.A."/>
        </authorList>
    </citation>
    <scope>NUCLEOTIDE SEQUENCE</scope>
</reference>
<feature type="domain" description="ZU5" evidence="4">
    <location>
        <begin position="187"/>
        <end position="269"/>
    </location>
</feature>
<dbReference type="InterPro" id="IPR002110">
    <property type="entry name" value="Ankyrin_rpt"/>
</dbReference>
<dbReference type="PANTHER" id="PTHR24141:SF1">
    <property type="entry name" value="2-5A-DEPENDENT RIBONUCLEASE"/>
    <property type="match status" value="1"/>
</dbReference>
<dbReference type="AlphaFoldDB" id="A0A7M7NDN8"/>
<dbReference type="Pfam" id="PF12796">
    <property type="entry name" value="Ank_2"/>
    <property type="match status" value="1"/>
</dbReference>
<evidence type="ECO:0000256" key="1">
    <source>
        <dbReference type="ARBA" id="ARBA00022737"/>
    </source>
</evidence>
<dbReference type="InterPro" id="IPR036770">
    <property type="entry name" value="Ankyrin_rpt-contain_sf"/>
</dbReference>
<evidence type="ECO:0000259" key="4">
    <source>
        <dbReference type="Pfam" id="PF00791"/>
    </source>
</evidence>
<evidence type="ECO:0000313" key="6">
    <source>
        <dbReference type="Proteomes" id="UP000007110"/>
    </source>
</evidence>
<dbReference type="GO" id="GO:0006396">
    <property type="term" value="P:RNA processing"/>
    <property type="evidence" value="ECO:0000318"/>
    <property type="project" value="GO_Central"/>
</dbReference>
<dbReference type="InParanoid" id="A0A7M7NDN8"/>
<dbReference type="GO" id="GO:0004540">
    <property type="term" value="F:RNA nuclease activity"/>
    <property type="evidence" value="ECO:0000318"/>
    <property type="project" value="GO_Central"/>
</dbReference>
<dbReference type="Pfam" id="PF00791">
    <property type="entry name" value="ZU5"/>
    <property type="match status" value="1"/>
</dbReference>
<feature type="repeat" description="ANK" evidence="3">
    <location>
        <begin position="52"/>
        <end position="84"/>
    </location>
</feature>
<sequence>MKDLLDQKAIMSTRLSRRGQSPISIALRCGNVDTARILLDKDVSSLHHSDSAGLTPIHLATISGLTSIIEKLISVGAGLNPQSYDGQTPLHVAIRLCHCKKRQVEVTTALKQIQQESEDDLSPAEALIQFLINQGSKIDIKDNKGFTPVQYAREERIRQMVFRSLSEDDVHIFRDLPIARSTESHRSIGCEGGILRLDSCDVTMSIPPRRVQAGSCHDVSIALVIDDPPPIREREFLTGYGIGITFPAQWRYSTNQPITLSLPHAATLLESNDVHAGIIWKQTESTSENSGRRGKFSLPSSTSWKMFCT</sequence>
<dbReference type="GO" id="GO:0003723">
    <property type="term" value="F:RNA binding"/>
    <property type="evidence" value="ECO:0000318"/>
    <property type="project" value="GO_Central"/>
</dbReference>
<dbReference type="SMART" id="SM00248">
    <property type="entry name" value="ANK"/>
    <property type="match status" value="3"/>
</dbReference>
<evidence type="ECO:0000313" key="5">
    <source>
        <dbReference type="EnsemblMetazoa" id="XP_030834804"/>
    </source>
</evidence>
<keyword evidence="1" id="KW-0677">Repeat</keyword>
<dbReference type="KEGG" id="spu:105444173"/>
<reference evidence="5" key="2">
    <citation type="submission" date="2021-01" db="UniProtKB">
        <authorList>
            <consortium name="EnsemblMetazoa"/>
        </authorList>
    </citation>
    <scope>IDENTIFICATION</scope>
</reference>
<protein>
    <recommendedName>
        <fullName evidence="4">ZU5 domain-containing protein</fullName>
    </recommendedName>
</protein>
<dbReference type="Proteomes" id="UP000007110">
    <property type="component" value="Unassembled WGS sequence"/>
</dbReference>
<keyword evidence="6" id="KW-1185">Reference proteome</keyword>
<dbReference type="EnsemblMetazoa" id="XM_030978944">
    <property type="protein sequence ID" value="XP_030834804"/>
    <property type="gene ID" value="LOC105444173"/>
</dbReference>
<evidence type="ECO:0000256" key="3">
    <source>
        <dbReference type="PROSITE-ProRule" id="PRU00023"/>
    </source>
</evidence>
<name>A0A7M7NDN8_STRPU</name>
<dbReference type="SUPFAM" id="SSF48403">
    <property type="entry name" value="Ankyrin repeat"/>
    <property type="match status" value="1"/>
</dbReference>
<evidence type="ECO:0000256" key="2">
    <source>
        <dbReference type="ARBA" id="ARBA00023043"/>
    </source>
</evidence>
<accession>A0A7M7NDN8</accession>
<dbReference type="Gene3D" id="2.60.220.30">
    <property type="match status" value="1"/>
</dbReference>